<accession>A0A9X1I4L4</accession>
<organism evidence="2 3">
    <name type="scientific">Neotamlana laminarinivorans</name>
    <dbReference type="NCBI Taxonomy" id="2883124"/>
    <lineage>
        <taxon>Bacteria</taxon>
        <taxon>Pseudomonadati</taxon>
        <taxon>Bacteroidota</taxon>
        <taxon>Flavobacteriia</taxon>
        <taxon>Flavobacteriales</taxon>
        <taxon>Flavobacteriaceae</taxon>
        <taxon>Neotamlana</taxon>
    </lineage>
</organism>
<dbReference type="EMBL" id="JAJAPW010000064">
    <property type="protein sequence ID" value="MCB4800362.1"/>
    <property type="molecule type" value="Genomic_DNA"/>
</dbReference>
<dbReference type="AlphaFoldDB" id="A0A9X1I4L4"/>
<dbReference type="RefSeq" id="WP_226544824.1">
    <property type="nucleotide sequence ID" value="NZ_JAJAPW010000064.1"/>
</dbReference>
<feature type="non-terminal residue" evidence="2">
    <location>
        <position position="101"/>
    </location>
</feature>
<dbReference type="Pfam" id="PF17803">
    <property type="entry name" value="Cadherin_4"/>
    <property type="match status" value="1"/>
</dbReference>
<sequence length="101" mass="10242">PASNFIGTDTFTYTICDGLSTPNCATATVTVTVTDLGDPVAVNDAIQVTENTTTNITTLLDNDNLADGATLTSVDDTSTNGTVVLNANGTVTYTATNGFSG</sequence>
<evidence type="ECO:0000259" key="1">
    <source>
        <dbReference type="Pfam" id="PF17803"/>
    </source>
</evidence>
<gene>
    <name evidence="2" type="ORF">LG649_16055</name>
</gene>
<dbReference type="Gene3D" id="2.60.40.3440">
    <property type="match status" value="1"/>
</dbReference>
<proteinExistence type="predicted"/>
<dbReference type="InterPro" id="IPR040853">
    <property type="entry name" value="RapA2_cadherin-like"/>
</dbReference>
<name>A0A9X1I4L4_9FLAO</name>
<feature type="non-terminal residue" evidence="2">
    <location>
        <position position="1"/>
    </location>
</feature>
<keyword evidence="3" id="KW-1185">Reference proteome</keyword>
<protein>
    <submittedName>
        <fullName evidence="2">Ig-like domain-containing protein</fullName>
    </submittedName>
</protein>
<dbReference type="Proteomes" id="UP001139199">
    <property type="component" value="Unassembled WGS sequence"/>
</dbReference>
<reference evidence="2" key="1">
    <citation type="submission" date="2021-10" db="EMBL/GenBank/DDBJ databases">
        <title>Tamlana sargassums sp. nov., and Tamlana laminarinivorans sp. nov., two new bacteria isolated from the brown alga.</title>
        <authorList>
            <person name="Li J."/>
        </authorList>
    </citation>
    <scope>NUCLEOTIDE SEQUENCE</scope>
    <source>
        <strain evidence="2">PT2-4</strain>
    </source>
</reference>
<evidence type="ECO:0000313" key="3">
    <source>
        <dbReference type="Proteomes" id="UP001139199"/>
    </source>
</evidence>
<comment type="caution">
    <text evidence="2">The sequence shown here is derived from an EMBL/GenBank/DDBJ whole genome shotgun (WGS) entry which is preliminary data.</text>
</comment>
<feature type="domain" description="RapA2 cadherin-like" evidence="1">
    <location>
        <begin position="27"/>
        <end position="93"/>
    </location>
</feature>
<evidence type="ECO:0000313" key="2">
    <source>
        <dbReference type="EMBL" id="MCB4800362.1"/>
    </source>
</evidence>
<dbReference type="Gene3D" id="2.60.40.2810">
    <property type="match status" value="1"/>
</dbReference>